<dbReference type="Gene3D" id="3.10.450.50">
    <property type="match status" value="1"/>
</dbReference>
<dbReference type="OrthoDB" id="8686501at2"/>
<keyword evidence="3" id="KW-1185">Reference proteome</keyword>
<name>A0A1E8FBM9_9ALTE</name>
<gene>
    <name evidence="2" type="ORF">BFC17_01670</name>
</gene>
<dbReference type="InterPro" id="IPR037401">
    <property type="entry name" value="SnoaL-like"/>
</dbReference>
<organism evidence="2 3">
    <name type="scientific">Alteromonas lipolytica</name>
    <dbReference type="NCBI Taxonomy" id="1856405"/>
    <lineage>
        <taxon>Bacteria</taxon>
        <taxon>Pseudomonadati</taxon>
        <taxon>Pseudomonadota</taxon>
        <taxon>Gammaproteobacteria</taxon>
        <taxon>Alteromonadales</taxon>
        <taxon>Alteromonadaceae</taxon>
        <taxon>Alteromonas/Salinimonas group</taxon>
        <taxon>Alteromonas</taxon>
    </lineage>
</organism>
<dbReference type="InterPro" id="IPR032710">
    <property type="entry name" value="NTF2-like_dom_sf"/>
</dbReference>
<dbReference type="SUPFAM" id="SSF54427">
    <property type="entry name" value="NTF2-like"/>
    <property type="match status" value="1"/>
</dbReference>
<dbReference type="EMBL" id="MJIC01000015">
    <property type="protein sequence ID" value="OFI33008.1"/>
    <property type="molecule type" value="Genomic_DNA"/>
</dbReference>
<dbReference type="RefSeq" id="WP_070177385.1">
    <property type="nucleotide sequence ID" value="NZ_BMJR01000002.1"/>
</dbReference>
<comment type="caution">
    <text evidence="2">The sequence shown here is derived from an EMBL/GenBank/DDBJ whole genome shotgun (WGS) entry which is preliminary data.</text>
</comment>
<dbReference type="AlphaFoldDB" id="A0A1E8FBM9"/>
<protein>
    <submittedName>
        <fullName evidence="2">Polyketide cyclase</fullName>
    </submittedName>
</protein>
<reference evidence="2 3" key="1">
    <citation type="submission" date="2016-09" db="EMBL/GenBank/DDBJ databases">
        <title>Alteromonas lipolytica, a new species isolated from sea water.</title>
        <authorList>
            <person name="Wu Y.-H."/>
            <person name="Cheng H."/>
            <person name="Xu X.-W."/>
        </authorList>
    </citation>
    <scope>NUCLEOTIDE SEQUENCE [LARGE SCALE GENOMIC DNA]</scope>
    <source>
        <strain evidence="2 3">JW12</strain>
    </source>
</reference>
<evidence type="ECO:0000313" key="2">
    <source>
        <dbReference type="EMBL" id="OFI33008.1"/>
    </source>
</evidence>
<evidence type="ECO:0000259" key="1">
    <source>
        <dbReference type="Pfam" id="PF13577"/>
    </source>
</evidence>
<sequence>MSYAELLAQWDAEKKVRRCMHRYMALCDELGPGSDLDALMSLFAADATWEGLGKRYKKTFGRYEGCVAIRQMFAGYTREPGHFLMNIHVLGNEDIQVRGDSATGSWLLMQPSDFIDGRSQLSCARLSVTFVQRHAQWLIHHFTTENIFSRPMASPWDNTAELPVPDNQD</sequence>
<proteinExistence type="predicted"/>
<evidence type="ECO:0000313" key="3">
    <source>
        <dbReference type="Proteomes" id="UP000176037"/>
    </source>
</evidence>
<dbReference type="STRING" id="1856405.BFC17_01670"/>
<feature type="domain" description="SnoaL-like" evidence="1">
    <location>
        <begin position="12"/>
        <end position="142"/>
    </location>
</feature>
<accession>A0A1E8FBM9</accession>
<dbReference type="Pfam" id="PF13577">
    <property type="entry name" value="SnoaL_4"/>
    <property type="match status" value="1"/>
</dbReference>
<dbReference type="Proteomes" id="UP000176037">
    <property type="component" value="Unassembled WGS sequence"/>
</dbReference>